<evidence type="ECO:0000313" key="1">
    <source>
        <dbReference type="EMBL" id="JAH50504.1"/>
    </source>
</evidence>
<name>A0A0E9T9Z0_ANGAN</name>
<accession>A0A0E9T9Z0</accession>
<dbReference type="AlphaFoldDB" id="A0A0E9T9Z0"/>
<sequence length="29" mass="3470">MYAIMNMIEMRKQHHLSVGKMTAIFFFGH</sequence>
<organism evidence="1">
    <name type="scientific">Anguilla anguilla</name>
    <name type="common">European freshwater eel</name>
    <name type="synonym">Muraena anguilla</name>
    <dbReference type="NCBI Taxonomy" id="7936"/>
    <lineage>
        <taxon>Eukaryota</taxon>
        <taxon>Metazoa</taxon>
        <taxon>Chordata</taxon>
        <taxon>Craniata</taxon>
        <taxon>Vertebrata</taxon>
        <taxon>Euteleostomi</taxon>
        <taxon>Actinopterygii</taxon>
        <taxon>Neopterygii</taxon>
        <taxon>Teleostei</taxon>
        <taxon>Anguilliformes</taxon>
        <taxon>Anguillidae</taxon>
        <taxon>Anguilla</taxon>
    </lineage>
</organism>
<reference evidence="1" key="1">
    <citation type="submission" date="2014-11" db="EMBL/GenBank/DDBJ databases">
        <authorList>
            <person name="Amaro Gonzalez C."/>
        </authorList>
    </citation>
    <scope>NUCLEOTIDE SEQUENCE</scope>
</reference>
<dbReference type="EMBL" id="GBXM01058073">
    <property type="protein sequence ID" value="JAH50504.1"/>
    <property type="molecule type" value="Transcribed_RNA"/>
</dbReference>
<protein>
    <submittedName>
        <fullName evidence="1">Uncharacterized protein</fullName>
    </submittedName>
</protein>
<proteinExistence type="predicted"/>
<reference evidence="1" key="2">
    <citation type="journal article" date="2015" name="Fish Shellfish Immunol.">
        <title>Early steps in the European eel (Anguilla anguilla)-Vibrio vulnificus interaction in the gills: Role of the RtxA13 toxin.</title>
        <authorList>
            <person name="Callol A."/>
            <person name="Pajuelo D."/>
            <person name="Ebbesson L."/>
            <person name="Teles M."/>
            <person name="MacKenzie S."/>
            <person name="Amaro C."/>
        </authorList>
    </citation>
    <scope>NUCLEOTIDE SEQUENCE</scope>
</reference>